<accession>A0A8C6ZVS8</accession>
<feature type="region of interest" description="Disordered" evidence="1">
    <location>
        <begin position="1"/>
        <end position="56"/>
    </location>
</feature>
<reference evidence="2" key="2">
    <citation type="submission" date="2025-09" db="UniProtKB">
        <authorList>
            <consortium name="Ensembl"/>
        </authorList>
    </citation>
    <scope>IDENTIFICATION</scope>
</reference>
<protein>
    <submittedName>
        <fullName evidence="2">Uncharacterized protein</fullName>
    </submittedName>
</protein>
<evidence type="ECO:0000313" key="3">
    <source>
        <dbReference type="Proteomes" id="UP000694420"/>
    </source>
</evidence>
<organism evidence="2 3">
    <name type="scientific">Nothoprocta perdicaria</name>
    <name type="common">Chilean tinamou</name>
    <name type="synonym">Crypturus perdicarius</name>
    <dbReference type="NCBI Taxonomy" id="30464"/>
    <lineage>
        <taxon>Eukaryota</taxon>
        <taxon>Metazoa</taxon>
        <taxon>Chordata</taxon>
        <taxon>Craniata</taxon>
        <taxon>Vertebrata</taxon>
        <taxon>Euteleostomi</taxon>
        <taxon>Archelosauria</taxon>
        <taxon>Archosauria</taxon>
        <taxon>Dinosauria</taxon>
        <taxon>Saurischia</taxon>
        <taxon>Theropoda</taxon>
        <taxon>Coelurosauria</taxon>
        <taxon>Aves</taxon>
        <taxon>Palaeognathae</taxon>
        <taxon>Tinamiformes</taxon>
        <taxon>Tinamidae</taxon>
        <taxon>Nothoprocta</taxon>
    </lineage>
</organism>
<dbReference type="AlphaFoldDB" id="A0A8C6ZVS8"/>
<dbReference type="Ensembl" id="ENSNPET00000022070.1">
    <property type="protein sequence ID" value="ENSNPEP00000021518.1"/>
    <property type="gene ID" value="ENSNPEG00000015960.1"/>
</dbReference>
<name>A0A8C6ZVS8_NOTPE</name>
<evidence type="ECO:0000313" key="2">
    <source>
        <dbReference type="Ensembl" id="ENSNPEP00000021518.1"/>
    </source>
</evidence>
<evidence type="ECO:0000256" key="1">
    <source>
        <dbReference type="SAM" id="MobiDB-lite"/>
    </source>
</evidence>
<keyword evidence="3" id="KW-1185">Reference proteome</keyword>
<sequence length="157" mass="16879">MLAALGAGQADTGRTGSPGHLQVAHARAESGGSLGIGGEDTRPGAPARGRCPGGDDVRRRAGDTRCGAQPSRCTRWCCSRLEGCAKPLSLDCWLKRLPHAAHAYGRSPVCERWCLLRSEGLVKVLAQAPHGLTPVCVRWWVLRCVRRLKLFPHSAHT</sequence>
<proteinExistence type="predicted"/>
<dbReference type="Proteomes" id="UP000694420">
    <property type="component" value="Unplaced"/>
</dbReference>
<reference evidence="2" key="1">
    <citation type="submission" date="2025-08" db="UniProtKB">
        <authorList>
            <consortium name="Ensembl"/>
        </authorList>
    </citation>
    <scope>IDENTIFICATION</scope>
</reference>